<evidence type="ECO:0000256" key="2">
    <source>
        <dbReference type="ARBA" id="ARBA00022771"/>
    </source>
</evidence>
<keyword evidence="3" id="KW-0862">Zinc</keyword>
<feature type="domain" description="RING-type" evidence="6">
    <location>
        <begin position="70"/>
        <end position="116"/>
    </location>
</feature>
<evidence type="ECO:0000256" key="3">
    <source>
        <dbReference type="ARBA" id="ARBA00022833"/>
    </source>
</evidence>
<comment type="caution">
    <text evidence="7">The sequence shown here is derived from an EMBL/GenBank/DDBJ whole genome shotgun (WGS) entry which is preliminary data.</text>
</comment>
<name>A0A830CCB9_9LAMI</name>
<keyword evidence="5" id="KW-0812">Transmembrane</keyword>
<dbReference type="SMART" id="SM00744">
    <property type="entry name" value="RINGv"/>
    <property type="match status" value="1"/>
</dbReference>
<proteinExistence type="predicted"/>
<protein>
    <submittedName>
        <fullName evidence="7">RING-H2 finger protein atl17</fullName>
    </submittedName>
</protein>
<dbReference type="EMBL" id="BMAC01000359">
    <property type="protein sequence ID" value="GFP94668.1"/>
    <property type="molecule type" value="Genomic_DNA"/>
</dbReference>
<evidence type="ECO:0000313" key="7">
    <source>
        <dbReference type="EMBL" id="GFP94668.1"/>
    </source>
</evidence>
<dbReference type="Gene3D" id="3.30.40.10">
    <property type="entry name" value="Zinc/RING finger domain, C3HC4 (zinc finger)"/>
    <property type="match status" value="1"/>
</dbReference>
<feature type="transmembrane region" description="Helical" evidence="5">
    <location>
        <begin position="14"/>
        <end position="33"/>
    </location>
</feature>
<dbReference type="InterPro" id="IPR011016">
    <property type="entry name" value="Znf_RING-CH"/>
</dbReference>
<dbReference type="PANTHER" id="PTHR47662">
    <property type="entry name" value="RING-TYPE DOMAIN-CONTAINING PROTEIN"/>
    <property type="match status" value="1"/>
</dbReference>
<dbReference type="InterPro" id="IPR001841">
    <property type="entry name" value="Znf_RING"/>
</dbReference>
<dbReference type="InterPro" id="IPR013083">
    <property type="entry name" value="Znf_RING/FYVE/PHD"/>
</dbReference>
<keyword evidence="2 4" id="KW-0863">Zinc-finger</keyword>
<evidence type="ECO:0000256" key="5">
    <source>
        <dbReference type="SAM" id="Phobius"/>
    </source>
</evidence>
<dbReference type="PANTHER" id="PTHR47662:SF2">
    <property type="entry name" value="RING-H2 FINGER PROTEIN ATL57-LIKE"/>
    <property type="match status" value="1"/>
</dbReference>
<dbReference type="SMART" id="SM00184">
    <property type="entry name" value="RING"/>
    <property type="match status" value="1"/>
</dbReference>
<keyword evidence="8" id="KW-1185">Reference proteome</keyword>
<dbReference type="AlphaFoldDB" id="A0A830CCB9"/>
<evidence type="ECO:0000313" key="8">
    <source>
        <dbReference type="Proteomes" id="UP000653305"/>
    </source>
</evidence>
<keyword evidence="5" id="KW-0472">Membrane</keyword>
<dbReference type="SUPFAM" id="SSF57850">
    <property type="entry name" value="RING/U-box"/>
    <property type="match status" value="1"/>
</dbReference>
<sequence>MEGLAKISSFSQKALGAFLVVLRLVILGICIVWKQYKLISTKYKYTWTIDKKSSRFSYRKKKTTKAGEYCSICLSEFEDREEGREVVECKHSFHRHCLEKWLLTGYYNKATCPLCRSLVVPEVIVAEYQRVQIEKDIRY</sequence>
<keyword evidence="5" id="KW-1133">Transmembrane helix</keyword>
<reference evidence="7" key="1">
    <citation type="submission" date="2020-07" db="EMBL/GenBank/DDBJ databases">
        <title>Ethylene signaling mediates host invasion by parasitic plants.</title>
        <authorList>
            <person name="Yoshida S."/>
        </authorList>
    </citation>
    <scope>NUCLEOTIDE SEQUENCE</scope>
    <source>
        <strain evidence="7">Okayama</strain>
    </source>
</reference>
<dbReference type="Proteomes" id="UP000653305">
    <property type="component" value="Unassembled WGS sequence"/>
</dbReference>
<dbReference type="GO" id="GO:0008270">
    <property type="term" value="F:zinc ion binding"/>
    <property type="evidence" value="ECO:0007669"/>
    <property type="project" value="UniProtKB-KW"/>
</dbReference>
<dbReference type="PROSITE" id="PS50089">
    <property type="entry name" value="ZF_RING_2"/>
    <property type="match status" value="1"/>
</dbReference>
<evidence type="ECO:0000259" key="6">
    <source>
        <dbReference type="PROSITE" id="PS50089"/>
    </source>
</evidence>
<gene>
    <name evidence="7" type="ORF">PHJA_001611200</name>
</gene>
<accession>A0A830CCB9</accession>
<keyword evidence="1" id="KW-0479">Metal-binding</keyword>
<organism evidence="7 8">
    <name type="scientific">Phtheirospermum japonicum</name>
    <dbReference type="NCBI Taxonomy" id="374723"/>
    <lineage>
        <taxon>Eukaryota</taxon>
        <taxon>Viridiplantae</taxon>
        <taxon>Streptophyta</taxon>
        <taxon>Embryophyta</taxon>
        <taxon>Tracheophyta</taxon>
        <taxon>Spermatophyta</taxon>
        <taxon>Magnoliopsida</taxon>
        <taxon>eudicotyledons</taxon>
        <taxon>Gunneridae</taxon>
        <taxon>Pentapetalae</taxon>
        <taxon>asterids</taxon>
        <taxon>lamiids</taxon>
        <taxon>Lamiales</taxon>
        <taxon>Orobanchaceae</taxon>
        <taxon>Orobanchaceae incertae sedis</taxon>
        <taxon>Phtheirospermum</taxon>
    </lineage>
</organism>
<evidence type="ECO:0000256" key="1">
    <source>
        <dbReference type="ARBA" id="ARBA00022723"/>
    </source>
</evidence>
<dbReference type="Pfam" id="PF13639">
    <property type="entry name" value="zf-RING_2"/>
    <property type="match status" value="1"/>
</dbReference>
<dbReference type="OrthoDB" id="8062037at2759"/>
<evidence type="ECO:0000256" key="4">
    <source>
        <dbReference type="PROSITE-ProRule" id="PRU00175"/>
    </source>
</evidence>